<dbReference type="SUPFAM" id="SSF56037">
    <property type="entry name" value="PheT/TilS domain"/>
    <property type="match status" value="1"/>
</dbReference>
<keyword evidence="2 8" id="KW-0963">Cytoplasm</keyword>
<feature type="domain" description="Lysidine-tRNA(Ile) synthetase C-terminal" evidence="9">
    <location>
        <begin position="368"/>
        <end position="443"/>
    </location>
</feature>
<keyword evidence="3 8" id="KW-0436">Ligase</keyword>
<reference evidence="10 11" key="1">
    <citation type="submission" date="2018-04" db="EMBL/GenBank/DDBJ databases">
        <title>Pedobacter chongqingensis sp. nov., isolated from a rottenly hemp rope.</title>
        <authorList>
            <person name="Cai Y."/>
        </authorList>
    </citation>
    <scope>NUCLEOTIDE SEQUENCE [LARGE SCALE GENOMIC DNA]</scope>
    <source>
        <strain evidence="10 11">FJ4-8</strain>
    </source>
</reference>
<evidence type="ECO:0000313" key="11">
    <source>
        <dbReference type="Proteomes" id="UP000245647"/>
    </source>
</evidence>
<dbReference type="InterPro" id="IPR012795">
    <property type="entry name" value="tRNA_Ile_lys_synt_N"/>
</dbReference>
<comment type="function">
    <text evidence="8">Ligates lysine onto the cytidine present at position 34 of the AUA codon-specific tRNA(Ile) that contains the anticodon CAU, in an ATP-dependent manner. Cytidine is converted to lysidine, thus changing the amino acid specificity of the tRNA from methionine to isoleucine.</text>
</comment>
<dbReference type="InterPro" id="IPR012796">
    <property type="entry name" value="Lysidine-tRNA-synth_C"/>
</dbReference>
<evidence type="ECO:0000313" key="10">
    <source>
        <dbReference type="EMBL" id="PWG79448.1"/>
    </source>
</evidence>
<dbReference type="SUPFAM" id="SSF52402">
    <property type="entry name" value="Adenine nucleotide alpha hydrolases-like"/>
    <property type="match status" value="1"/>
</dbReference>
<gene>
    <name evidence="8 10" type="primary">tilS</name>
    <name evidence="10" type="ORF">DDR33_16955</name>
</gene>
<keyword evidence="11" id="KW-1185">Reference proteome</keyword>
<dbReference type="HAMAP" id="MF_01161">
    <property type="entry name" value="tRNA_Ile_lys_synt"/>
    <property type="match status" value="1"/>
</dbReference>
<comment type="catalytic activity">
    <reaction evidence="7 8">
        <text>cytidine(34) in tRNA(Ile2) + L-lysine + ATP = lysidine(34) in tRNA(Ile2) + AMP + diphosphate + H(+)</text>
        <dbReference type="Rhea" id="RHEA:43744"/>
        <dbReference type="Rhea" id="RHEA-COMP:10625"/>
        <dbReference type="Rhea" id="RHEA-COMP:10670"/>
        <dbReference type="ChEBI" id="CHEBI:15378"/>
        <dbReference type="ChEBI" id="CHEBI:30616"/>
        <dbReference type="ChEBI" id="CHEBI:32551"/>
        <dbReference type="ChEBI" id="CHEBI:33019"/>
        <dbReference type="ChEBI" id="CHEBI:82748"/>
        <dbReference type="ChEBI" id="CHEBI:83665"/>
        <dbReference type="ChEBI" id="CHEBI:456215"/>
        <dbReference type="EC" id="6.3.4.19"/>
    </reaction>
</comment>
<feature type="binding site" evidence="8">
    <location>
        <begin position="28"/>
        <end position="33"/>
    </location>
    <ligand>
        <name>ATP</name>
        <dbReference type="ChEBI" id="CHEBI:30616"/>
    </ligand>
</feature>
<evidence type="ECO:0000256" key="7">
    <source>
        <dbReference type="ARBA" id="ARBA00048539"/>
    </source>
</evidence>
<evidence type="ECO:0000256" key="6">
    <source>
        <dbReference type="ARBA" id="ARBA00022840"/>
    </source>
</evidence>
<dbReference type="GO" id="GO:0005524">
    <property type="term" value="F:ATP binding"/>
    <property type="evidence" value="ECO:0007669"/>
    <property type="project" value="UniProtKB-UniRule"/>
</dbReference>
<evidence type="ECO:0000256" key="5">
    <source>
        <dbReference type="ARBA" id="ARBA00022741"/>
    </source>
</evidence>
<dbReference type="Proteomes" id="UP000245647">
    <property type="component" value="Unassembled WGS sequence"/>
</dbReference>
<keyword evidence="6 8" id="KW-0067">ATP-binding</keyword>
<organism evidence="10 11">
    <name type="scientific">Pararcticibacter amylolyticus</name>
    <dbReference type="NCBI Taxonomy" id="2173175"/>
    <lineage>
        <taxon>Bacteria</taxon>
        <taxon>Pseudomonadati</taxon>
        <taxon>Bacteroidota</taxon>
        <taxon>Sphingobacteriia</taxon>
        <taxon>Sphingobacteriales</taxon>
        <taxon>Sphingobacteriaceae</taxon>
        <taxon>Pararcticibacter</taxon>
    </lineage>
</organism>
<proteinExistence type="inferred from homology"/>
<dbReference type="RefSeq" id="WP_109416990.1">
    <property type="nucleotide sequence ID" value="NZ_QEAS01000014.1"/>
</dbReference>
<dbReference type="OrthoDB" id="9807403at2"/>
<comment type="similarity">
    <text evidence="8">Belongs to the tRNA(Ile)-lysidine synthase family.</text>
</comment>
<dbReference type="GO" id="GO:0005737">
    <property type="term" value="C:cytoplasm"/>
    <property type="evidence" value="ECO:0007669"/>
    <property type="project" value="UniProtKB-SubCell"/>
</dbReference>
<evidence type="ECO:0000256" key="1">
    <source>
        <dbReference type="ARBA" id="ARBA00004496"/>
    </source>
</evidence>
<dbReference type="SMART" id="SM00977">
    <property type="entry name" value="TilS_C"/>
    <property type="match status" value="1"/>
</dbReference>
<dbReference type="GO" id="GO:0032267">
    <property type="term" value="F:tRNA(Ile)-lysidine synthase activity"/>
    <property type="evidence" value="ECO:0007669"/>
    <property type="project" value="UniProtKB-EC"/>
</dbReference>
<evidence type="ECO:0000256" key="8">
    <source>
        <dbReference type="HAMAP-Rule" id="MF_01161"/>
    </source>
</evidence>
<comment type="caution">
    <text evidence="10">The sequence shown here is derived from an EMBL/GenBank/DDBJ whole genome shotgun (WGS) entry which is preliminary data.</text>
</comment>
<dbReference type="EMBL" id="QEAS01000014">
    <property type="protein sequence ID" value="PWG79448.1"/>
    <property type="molecule type" value="Genomic_DNA"/>
</dbReference>
<dbReference type="NCBIfam" id="TIGR02433">
    <property type="entry name" value="lysidine_TilS_C"/>
    <property type="match status" value="1"/>
</dbReference>
<dbReference type="GO" id="GO:0006400">
    <property type="term" value="P:tRNA modification"/>
    <property type="evidence" value="ECO:0007669"/>
    <property type="project" value="UniProtKB-UniRule"/>
</dbReference>
<dbReference type="InterPro" id="IPR011063">
    <property type="entry name" value="TilS/TtcA_N"/>
</dbReference>
<dbReference type="InterPro" id="IPR012094">
    <property type="entry name" value="tRNA_Ile_lys_synt"/>
</dbReference>
<dbReference type="Pfam" id="PF11734">
    <property type="entry name" value="TilS_C"/>
    <property type="match status" value="1"/>
</dbReference>
<dbReference type="PANTHER" id="PTHR43033:SF1">
    <property type="entry name" value="TRNA(ILE)-LYSIDINE SYNTHASE-RELATED"/>
    <property type="match status" value="1"/>
</dbReference>
<evidence type="ECO:0000259" key="9">
    <source>
        <dbReference type="SMART" id="SM00977"/>
    </source>
</evidence>
<accession>A0A2U2PDH0</accession>
<dbReference type="InterPro" id="IPR014729">
    <property type="entry name" value="Rossmann-like_a/b/a_fold"/>
</dbReference>
<dbReference type="EC" id="6.3.4.19" evidence="8"/>
<evidence type="ECO:0000256" key="2">
    <source>
        <dbReference type="ARBA" id="ARBA00022490"/>
    </source>
</evidence>
<protein>
    <recommendedName>
        <fullName evidence="8">tRNA(Ile)-lysidine synthase</fullName>
        <ecNumber evidence="8">6.3.4.19</ecNumber>
    </recommendedName>
    <alternativeName>
        <fullName evidence="8">tRNA(Ile)-2-lysyl-cytidine synthase</fullName>
    </alternativeName>
    <alternativeName>
        <fullName evidence="8">tRNA(Ile)-lysidine synthetase</fullName>
    </alternativeName>
</protein>
<evidence type="ECO:0000256" key="4">
    <source>
        <dbReference type="ARBA" id="ARBA00022694"/>
    </source>
</evidence>
<dbReference type="NCBIfam" id="TIGR02432">
    <property type="entry name" value="lysidine_TilS_N"/>
    <property type="match status" value="1"/>
</dbReference>
<dbReference type="CDD" id="cd01992">
    <property type="entry name" value="TilS_N"/>
    <property type="match status" value="1"/>
</dbReference>
<keyword evidence="5 8" id="KW-0547">Nucleotide-binding</keyword>
<sequence length="449" mass="51769">MLPTERFLSYVKQHELFEESDKVLLAVSGGRDSVFMVHLFNDAKLNFGIAHCNFGLREKESDADELFVEELASHMKVPFFKIKFETGAYAETNGISIQMAARTLRYEWFEKIKTENDYRYIAAAHHQSDATETVLLNLVRGTGISGLHGILPKRGDVIRPLLFLKREEIDRYVDQEELSFREDSSNASDKYSRNKIRLKVVPALKELNKDLDETFAENSKRFRELEEFLKTRVEALRSSLFRNTARGEISISTNDLKDLYPRQLLLFELFRPFGFQDSVLRDLAGSLNSQPGKIFESSTHALLLDRNQLLLREKSSEASREEFIYAESTQVGFKNGILKISIADRENTALSADPRFAFFDAALLQFPLKLRLWKKGDYFHPFGMKGKKKLSDFFTSIKLPLFAKNEIPVLENGNGDIIWVVGLRSDDRYKISPRSKKVHTLEYIKIHEQ</sequence>
<dbReference type="Gene3D" id="3.40.50.620">
    <property type="entry name" value="HUPs"/>
    <property type="match status" value="1"/>
</dbReference>
<comment type="domain">
    <text evidence="8">The N-terminal region contains the highly conserved SGGXDS motif, predicted to be a P-loop motif involved in ATP binding.</text>
</comment>
<name>A0A2U2PDH0_9SPHI</name>
<keyword evidence="4 8" id="KW-0819">tRNA processing</keyword>
<dbReference type="Pfam" id="PF01171">
    <property type="entry name" value="ATP_bind_3"/>
    <property type="match status" value="1"/>
</dbReference>
<dbReference type="PANTHER" id="PTHR43033">
    <property type="entry name" value="TRNA(ILE)-LYSIDINE SYNTHASE-RELATED"/>
    <property type="match status" value="1"/>
</dbReference>
<dbReference type="AlphaFoldDB" id="A0A2U2PDH0"/>
<evidence type="ECO:0000256" key="3">
    <source>
        <dbReference type="ARBA" id="ARBA00022598"/>
    </source>
</evidence>
<comment type="subcellular location">
    <subcellularLocation>
        <location evidence="1 8">Cytoplasm</location>
    </subcellularLocation>
</comment>